<name>A0A5N5TL37_9CRUS</name>
<dbReference type="EMBL" id="SEYY01000597">
    <property type="protein sequence ID" value="KAB7506878.1"/>
    <property type="molecule type" value="Genomic_DNA"/>
</dbReference>
<feature type="non-terminal residue" evidence="2">
    <location>
        <position position="1"/>
    </location>
</feature>
<dbReference type="Proteomes" id="UP000326759">
    <property type="component" value="Unassembled WGS sequence"/>
</dbReference>
<comment type="caution">
    <text evidence="2">The sequence shown here is derived from an EMBL/GenBank/DDBJ whole genome shotgun (WGS) entry which is preliminary data.</text>
</comment>
<reference evidence="2 3" key="1">
    <citation type="journal article" date="2019" name="PLoS Biol.">
        <title>Sex chromosomes control vertical transmission of feminizing Wolbachia symbionts in an isopod.</title>
        <authorList>
            <person name="Becking T."/>
            <person name="Chebbi M.A."/>
            <person name="Giraud I."/>
            <person name="Moumen B."/>
            <person name="Laverre T."/>
            <person name="Caubet Y."/>
            <person name="Peccoud J."/>
            <person name="Gilbert C."/>
            <person name="Cordaux R."/>
        </authorList>
    </citation>
    <scope>NUCLEOTIDE SEQUENCE [LARGE SCALE GENOMIC DNA]</scope>
    <source>
        <strain evidence="2">ANa2</strain>
        <tissue evidence="2">Whole body excluding digestive tract and cuticle</tissue>
    </source>
</reference>
<evidence type="ECO:0000256" key="1">
    <source>
        <dbReference type="SAM" id="MobiDB-lite"/>
    </source>
</evidence>
<feature type="compositionally biased region" description="Polar residues" evidence="1">
    <location>
        <begin position="1"/>
        <end position="17"/>
    </location>
</feature>
<feature type="non-terminal residue" evidence="2">
    <location>
        <position position="198"/>
    </location>
</feature>
<feature type="compositionally biased region" description="Basic residues" evidence="1">
    <location>
        <begin position="18"/>
        <end position="29"/>
    </location>
</feature>
<protein>
    <submittedName>
        <fullName evidence="2">Uncharacterized protein</fullName>
    </submittedName>
</protein>
<proteinExistence type="predicted"/>
<dbReference type="AlphaFoldDB" id="A0A5N5TL37"/>
<accession>A0A5N5TL37</accession>
<evidence type="ECO:0000313" key="2">
    <source>
        <dbReference type="EMBL" id="KAB7506878.1"/>
    </source>
</evidence>
<organism evidence="2 3">
    <name type="scientific">Armadillidium nasatum</name>
    <dbReference type="NCBI Taxonomy" id="96803"/>
    <lineage>
        <taxon>Eukaryota</taxon>
        <taxon>Metazoa</taxon>
        <taxon>Ecdysozoa</taxon>
        <taxon>Arthropoda</taxon>
        <taxon>Crustacea</taxon>
        <taxon>Multicrustacea</taxon>
        <taxon>Malacostraca</taxon>
        <taxon>Eumalacostraca</taxon>
        <taxon>Peracarida</taxon>
        <taxon>Isopoda</taxon>
        <taxon>Oniscidea</taxon>
        <taxon>Crinocheta</taxon>
        <taxon>Armadillidiidae</taxon>
        <taxon>Armadillidium</taxon>
    </lineage>
</organism>
<feature type="region of interest" description="Disordered" evidence="1">
    <location>
        <begin position="1"/>
        <end position="143"/>
    </location>
</feature>
<sequence length="198" mass="23344">SPGSRSVASNRELSPSSKLHRRISRKLPRLSRSSPKSRLPKREFSESLENKNLKLEKRERSKGSLNTDRKDEKYSDYKIKVETEKSRCVKNSVTRKSGRVRRSSDKSSESLSTYRSRKRYRKSSESGSDKEKSKSETKNKFHMKLPSRNFTFVNRVFGSEEKSDVEEEKEREKYKSDSERADWIRSSPADLYYRRDEK</sequence>
<feature type="compositionally biased region" description="Basic and acidic residues" evidence="1">
    <location>
        <begin position="40"/>
        <end position="87"/>
    </location>
</feature>
<feature type="region of interest" description="Disordered" evidence="1">
    <location>
        <begin position="159"/>
        <end position="180"/>
    </location>
</feature>
<gene>
    <name evidence="2" type="ORF">Anas_00243</name>
</gene>
<evidence type="ECO:0000313" key="3">
    <source>
        <dbReference type="Proteomes" id="UP000326759"/>
    </source>
</evidence>
<keyword evidence="3" id="KW-1185">Reference proteome</keyword>
<feature type="compositionally biased region" description="Basic and acidic residues" evidence="1">
    <location>
        <begin position="122"/>
        <end position="139"/>
    </location>
</feature>